<feature type="compositionally biased region" description="Low complexity" evidence="22">
    <location>
        <begin position="1583"/>
        <end position="1614"/>
    </location>
</feature>
<accession>A0A8X7WTS4</accession>
<feature type="transmembrane region" description="Helical" evidence="23">
    <location>
        <begin position="1987"/>
        <end position="2010"/>
    </location>
</feature>
<dbReference type="Pfam" id="PF00520">
    <property type="entry name" value="Ion_trans"/>
    <property type="match status" value="3"/>
</dbReference>
<comment type="caution">
    <text evidence="25">The sequence shown here is derived from an EMBL/GenBank/DDBJ whole genome shotgun (WGS) entry which is preliminary data.</text>
</comment>
<feature type="domain" description="Ion transport" evidence="24">
    <location>
        <begin position="582"/>
        <end position="926"/>
    </location>
</feature>
<feature type="compositionally biased region" description="Basic and acidic residues" evidence="22">
    <location>
        <begin position="1500"/>
        <end position="1511"/>
    </location>
</feature>
<keyword evidence="14 23" id="KW-0472">Membrane</keyword>
<dbReference type="InterPro" id="IPR005445">
    <property type="entry name" value="VDCC_T_a1"/>
</dbReference>
<keyword evidence="13" id="KW-0406">Ion transport</keyword>
<evidence type="ECO:0000256" key="3">
    <source>
        <dbReference type="ARBA" id="ARBA00022475"/>
    </source>
</evidence>
<feature type="compositionally biased region" description="Low complexity" evidence="22">
    <location>
        <begin position="1555"/>
        <end position="1565"/>
    </location>
</feature>
<evidence type="ECO:0000256" key="16">
    <source>
        <dbReference type="ARBA" id="ARBA00023303"/>
    </source>
</evidence>
<evidence type="ECO:0000256" key="15">
    <source>
        <dbReference type="ARBA" id="ARBA00023180"/>
    </source>
</evidence>
<feature type="non-terminal residue" evidence="25">
    <location>
        <position position="2035"/>
    </location>
</feature>
<feature type="domain" description="Ion transport" evidence="24">
    <location>
        <begin position="1748"/>
        <end position="2020"/>
    </location>
</feature>
<feature type="transmembrane region" description="Helical" evidence="23">
    <location>
        <begin position="1392"/>
        <end position="1414"/>
    </location>
</feature>
<feature type="transmembrane region" description="Helical" evidence="23">
    <location>
        <begin position="1253"/>
        <end position="1271"/>
    </location>
</feature>
<dbReference type="FunFam" id="1.10.287.70:FF:000018">
    <property type="entry name" value="Voltage-dependent T-type calcium channel subunit alpha"/>
    <property type="match status" value="1"/>
</dbReference>
<feature type="region of interest" description="Disordered" evidence="22">
    <location>
        <begin position="1555"/>
        <end position="1653"/>
    </location>
</feature>
<comment type="subunit">
    <text evidence="19">Interacts (via N-terminal cytoplasmic domain) with STAC.</text>
</comment>
<proteinExistence type="inferred from homology"/>
<feature type="transmembrane region" description="Helical" evidence="23">
    <location>
        <begin position="715"/>
        <end position="738"/>
    </location>
</feature>
<keyword evidence="26" id="KW-1185">Reference proteome</keyword>
<dbReference type="Gene3D" id="1.10.287.70">
    <property type="match status" value="3"/>
</dbReference>
<evidence type="ECO:0000256" key="17">
    <source>
        <dbReference type="ARBA" id="ARBA00055553"/>
    </source>
</evidence>
<feature type="transmembrane region" description="Helical" evidence="23">
    <location>
        <begin position="1885"/>
        <end position="1907"/>
    </location>
</feature>
<feature type="compositionally biased region" description="Basic residues" evidence="22">
    <location>
        <begin position="996"/>
        <end position="1023"/>
    </location>
</feature>
<evidence type="ECO:0000256" key="20">
    <source>
        <dbReference type="ARBA" id="ARBA00069349"/>
    </source>
</evidence>
<dbReference type="PANTHER" id="PTHR45628:SF37">
    <property type="entry name" value="VOLTAGE-DEPENDENT T-TYPE CALCIUM CHANNEL SUBUNIT ALPHA-1H"/>
    <property type="match status" value="1"/>
</dbReference>
<dbReference type="FunFam" id="1.10.287.70:FF:000053">
    <property type="entry name" value="Voltage-dependent T-type calcium channel subunit alpha"/>
    <property type="match status" value="1"/>
</dbReference>
<name>A0A8X7WTS4_POLSE</name>
<dbReference type="GO" id="GO:0005891">
    <property type="term" value="C:voltage-gated calcium channel complex"/>
    <property type="evidence" value="ECO:0007669"/>
    <property type="project" value="InterPro"/>
</dbReference>
<dbReference type="InterPro" id="IPR050599">
    <property type="entry name" value="VDCC_alpha-1_subunit"/>
</dbReference>
<dbReference type="FunFam" id="1.20.120.350:FF:000009">
    <property type="entry name" value="Voltage-dependent T-type calcium channel subunit alpha"/>
    <property type="match status" value="1"/>
</dbReference>
<organism evidence="25 26">
    <name type="scientific">Polypterus senegalus</name>
    <name type="common">Senegal bichir</name>
    <dbReference type="NCBI Taxonomy" id="55291"/>
    <lineage>
        <taxon>Eukaryota</taxon>
        <taxon>Metazoa</taxon>
        <taxon>Chordata</taxon>
        <taxon>Craniata</taxon>
        <taxon>Vertebrata</taxon>
        <taxon>Euteleostomi</taxon>
        <taxon>Actinopterygii</taxon>
        <taxon>Polypteriformes</taxon>
        <taxon>Polypteridae</taxon>
        <taxon>Polypterus</taxon>
    </lineage>
</organism>
<evidence type="ECO:0000256" key="19">
    <source>
        <dbReference type="ARBA" id="ARBA00063857"/>
    </source>
</evidence>
<dbReference type="Gene3D" id="1.20.120.350">
    <property type="entry name" value="Voltage-gated potassium channels. Chain C"/>
    <property type="match status" value="3"/>
</dbReference>
<evidence type="ECO:0000256" key="22">
    <source>
        <dbReference type="SAM" id="MobiDB-lite"/>
    </source>
</evidence>
<dbReference type="Pfam" id="PF05024">
    <property type="entry name" value="Gpi1"/>
    <property type="match status" value="1"/>
</dbReference>
<feature type="non-terminal residue" evidence="25">
    <location>
        <position position="1"/>
    </location>
</feature>
<feature type="domain" description="Ion transport" evidence="24">
    <location>
        <begin position="1252"/>
        <end position="1499"/>
    </location>
</feature>
<dbReference type="GO" id="GO:0008331">
    <property type="term" value="F:high voltage-gated calcium channel activity"/>
    <property type="evidence" value="ECO:0007669"/>
    <property type="project" value="TreeGrafter"/>
</dbReference>
<keyword evidence="11" id="KW-0851">Voltage-gated channel</keyword>
<protein>
    <recommendedName>
        <fullName evidence="20">Voltage-dependent T-type calcium channel subunit alpha-1H</fullName>
    </recommendedName>
    <alternativeName>
        <fullName evidence="21">Voltage-gated calcium channel subunit alpha Cav3.2</fullName>
    </alternativeName>
</protein>
<dbReference type="GO" id="GO:0046872">
    <property type="term" value="F:metal ion binding"/>
    <property type="evidence" value="ECO:0007669"/>
    <property type="project" value="UniProtKB-KW"/>
</dbReference>
<feature type="transmembrane region" description="Helical" evidence="23">
    <location>
        <begin position="336"/>
        <end position="355"/>
    </location>
</feature>
<feature type="transmembrane region" description="Helical" evidence="23">
    <location>
        <begin position="863"/>
        <end position="884"/>
    </location>
</feature>
<dbReference type="FunFam" id="1.20.120.350:FF:000012">
    <property type="entry name" value="Voltage-dependent T-type calcium channel subunit alpha"/>
    <property type="match status" value="1"/>
</dbReference>
<dbReference type="EMBL" id="JAATIS010009265">
    <property type="protein sequence ID" value="KAG2455768.1"/>
    <property type="molecule type" value="Genomic_DNA"/>
</dbReference>
<evidence type="ECO:0000256" key="13">
    <source>
        <dbReference type="ARBA" id="ARBA00023065"/>
    </source>
</evidence>
<dbReference type="InterPro" id="IPR007720">
    <property type="entry name" value="PigQ/GPI1"/>
</dbReference>
<dbReference type="PANTHER" id="PTHR45628">
    <property type="entry name" value="VOLTAGE-DEPENDENT CALCIUM CHANNEL TYPE A SUBUNIT ALPHA-1"/>
    <property type="match status" value="1"/>
</dbReference>
<dbReference type="InterPro" id="IPR027359">
    <property type="entry name" value="Volt_channel_dom_sf"/>
</dbReference>
<evidence type="ECO:0000256" key="23">
    <source>
        <dbReference type="SAM" id="Phobius"/>
    </source>
</evidence>
<keyword evidence="8" id="KW-0677">Repeat</keyword>
<evidence type="ECO:0000256" key="11">
    <source>
        <dbReference type="ARBA" id="ARBA00022882"/>
    </source>
</evidence>
<keyword evidence="15" id="KW-0325">Glycoprotein</keyword>
<feature type="compositionally biased region" description="Polar residues" evidence="22">
    <location>
        <begin position="1570"/>
        <end position="1582"/>
    </location>
</feature>
<comment type="function">
    <text evidence="17">Voltage-sensitive calcium channel that gives rise to T-type calcium currents. T-type calcium channels belong to the 'low-voltage activated (LVA)' group. A particularity of this type of channel is an opening at quite negative potentials, and a voltage-dependent inactivation. T-type channels serve pacemaking functions in both central neurons and cardiac nodal cells and support calcium signaling in secretory cells and vascular smooth muscle. They may also be involved in the modulation of firing patterns of neurons. In the adrenal zona glomerulosa, participates in the signaling pathway leading to aldosterone production in response to either AGT/angiotensin II, or hyperkalemia.</text>
</comment>
<evidence type="ECO:0000256" key="5">
    <source>
        <dbReference type="ARBA" id="ARBA00022673"/>
    </source>
</evidence>
<feature type="transmembrane region" description="Helical" evidence="23">
    <location>
        <begin position="1469"/>
        <end position="1492"/>
    </location>
</feature>
<evidence type="ECO:0000256" key="14">
    <source>
        <dbReference type="ARBA" id="ARBA00023136"/>
    </source>
</evidence>
<comment type="similarity">
    <text evidence="18">Belongs to the calcium channel alpha-1 subunit (TC 1.A.1.11) family. CACNA1H subfamily.</text>
</comment>
<comment type="subcellular location">
    <subcellularLocation>
        <location evidence="1">Cell membrane</location>
        <topology evidence="1">Multi-pass membrane protein</topology>
    </subcellularLocation>
</comment>
<dbReference type="GO" id="GO:0006506">
    <property type="term" value="P:GPI anchor biosynthetic process"/>
    <property type="evidence" value="ECO:0007669"/>
    <property type="project" value="InterPro"/>
</dbReference>
<sequence>MVLKIFFPQCCVQAESGLLIGRWLPKHNSAVVLAVVHFPFIPCQVKQYLCQLKNLIKLELAIVGSWSKAVKGQEKQDSFLEDLCTIFPQGDWLQMYSEKGKRGFDCRVIPRNGTKTMNNDKNVVIIHYDQRKVMLSQLHPEDGLVLGSRTNVSELTMVFQTVSQSQELFHSDKYDEGPFKVTHWQSEGREASIIIELCKQASVPVCFVINCFLTVWFWMCKSRILNLWPARFVSSKLSTCVQLNHRAEQLQIMSSPRKTSEHLEFMRKGNIFLSFLIDLALGLLLISWLYRENRIARLADMLVPAADRVAEELQQLLQWLMGAPAGLKMNRALDQVLGRFFLYHIHLWISYIHLMSPFIGMILWYLGLSACLGLTIALSVFSDIVALLTFHIYCFYVYGARLYCLKIYGLSSLWRLFRGKKWNVLRQRVDSCSYDLDQLFIGTLLFTILLFLLPTTVLYYLVFTLLRLLVVLFQGLFHLCMDLINSFPLFAVGMRIFRPYRLAARKPIKRVAAPNLSRLCLYLLQWRSRQDGVPEEPGHDLQGTSEFAGADGIRTPVRKGFLKYMVEVKVYAYGNSTVLLIKWFEHVSMLVILLNCVTLGMYQPCEDIQCQSEWCTILQAFDDFIFAFFAMEMVIKMVALGIFGQKCYLGDTWNRLDFFIVMAGMMEYSLDGHNASLSAIRTVRVLRPLRAINRVPSMRILVTLLLDTLPMLGNVLLLCFFVFFIFGIVGVQLWAGLLRNRCFLEDHFKIGAILRTALTSDVSCRAYNVSFLSPYYKHDESDESPFICSSSRDNGMLRCQEVPKLRENGIECLLSIEHIGRSSHTSDTSSKDGCINWNQYYNVCHPGEVNPHKGAINFDNIGYAWIAIFQVITLEGWVDIMYYVMDAHSFYNFIYFILLIIVGSFFMINLCLVVIATQFSETKQRENQLMKEQRARYLSNDSTLASFSEPGSCYEELLKYIGHLFRKVRRRAGRLYSNWQTKRRKKVNPNDGSTGRSRRHKSKRKVHSIHHHHHHHHHHHYHISPRVNTETSDVAEMKPTRAGFQLMLPPSTANLQSPSSGVESVHSIYHADCHFQGPQIRYKSSATAGNGRLMAGVHGNMNYPTIVPSVTTPESKGRKNCTHPMALNRAVGLFGLSDTFGKPYPVASEFGECRSSLSGLGLSMPCSSPNAQTNLLSCELANCPYCAKILDKGECNTSDSESSHSDTDNVYEFHRDAENKYWQRKWRQSDKNSVTQYQELFCNKMKRIVESKYFNRGIMIAILINTLSMGIEYHEQPRELTDALEISNIVFTSMFALEMLLKLLAFGLFGYIRNPYNIFDGIIVIIRLISLLFSIEILEHGVRNGVWEIIGQSDGGLSVLRTFRLLRVLKLVRFLPALRRQLVVLMKTMDNVATFCMLLMLFIFIFSILGMHLFGCKFSLTTDNGDTIPDRKNFDSLLWAIVTVFQILTQEDWNVVLYNGMASTSPWAALYFVALMTFGNYVLFNLLVAILVEGFQAEGDASRSDSGEDKMSGTFDEDDRLRDPAPADPKMYSLMMNGRMDSRTSAAPPLIMRTAATPMPTPTFTESRRGSSASIEPSSYDQRSLSSLRSSPCPPWGASSNWGSRRSSWNSLGRAPSLKRKNQSGERESLLSGEGRCSSEEDDSEAGSAGATSLRQSLELPELLHVPPLRHHSEYHSKAGHVPPDFLLHLDNQKDDCEEDIDDNFCFRVRRLIEAHKPEWCREHEDWALYMFSPQNEFRILCQKVIAHKMFDHIVLVFIFLNCIAIALERPEIDPHSTERMFLTVSNYIFTAIFVAEMTVKVVALGFFSGENTYLQSSWNILDGVLVFVSVIDIFVSMASAGGAKILGILRVLRLLRTLRPLRVISRAPGLKLVVETLITSLRPIGNIVLICCAFFIIFGILGVQLFKGKFYYCEGIDTKNVTNKSDCQHMKYRWIRRKYNFDNLGQALMSLFVLSSKDGWVNIMYDGLDAVAVDQQPIRNHNPWMLLYFISFLLIVSFFVLNMFVGVVVENFHKCRQHQEAEEARRRREAPTAT</sequence>
<keyword evidence="2" id="KW-0813">Transport</keyword>
<evidence type="ECO:0000256" key="9">
    <source>
        <dbReference type="ARBA" id="ARBA00022833"/>
    </source>
</evidence>
<keyword evidence="12 23" id="KW-1133">Transmembrane helix</keyword>
<feature type="transmembrane region" description="Helical" evidence="23">
    <location>
        <begin position="1291"/>
        <end position="1311"/>
    </location>
</feature>
<keyword evidence="4" id="KW-0109">Calcium transport</keyword>
<dbReference type="Proteomes" id="UP000886611">
    <property type="component" value="Unassembled WGS sequence"/>
</dbReference>
<evidence type="ECO:0000313" key="26">
    <source>
        <dbReference type="Proteomes" id="UP000886611"/>
    </source>
</evidence>
<keyword evidence="6 23" id="KW-0812">Transmembrane</keyword>
<feature type="region of interest" description="Disordered" evidence="22">
    <location>
        <begin position="979"/>
        <end position="1032"/>
    </location>
</feature>
<keyword evidence="5" id="KW-0107">Calcium channel</keyword>
<feature type="transmembrane region" description="Helical" evidence="23">
    <location>
        <begin position="890"/>
        <end position="915"/>
    </location>
</feature>
<dbReference type="FunFam" id="1.10.287.70:FF:000014">
    <property type="entry name" value="Voltage-dependent T-type calcium channel subunit alpha"/>
    <property type="match status" value="1"/>
</dbReference>
<feature type="transmembrane region" description="Helical" evidence="23">
    <location>
        <begin position="1821"/>
        <end position="1850"/>
    </location>
</feature>
<evidence type="ECO:0000256" key="4">
    <source>
        <dbReference type="ARBA" id="ARBA00022568"/>
    </source>
</evidence>
<dbReference type="InterPro" id="IPR005821">
    <property type="entry name" value="Ion_trans_dom"/>
</dbReference>
<dbReference type="FunFam" id="1.20.120.350:FF:000007">
    <property type="entry name" value="Voltage-dependent T-type calcium channel subunit alpha"/>
    <property type="match status" value="1"/>
</dbReference>
<keyword evidence="7" id="KW-0479">Metal-binding</keyword>
<feature type="transmembrane region" description="Helical" evidence="23">
    <location>
        <begin position="1788"/>
        <end position="1809"/>
    </location>
</feature>
<keyword evidence="10" id="KW-0106">Calcium</keyword>
<keyword evidence="9" id="KW-0862">Zinc</keyword>
<dbReference type="SUPFAM" id="SSF81324">
    <property type="entry name" value="Voltage-gated potassium channels"/>
    <property type="match status" value="3"/>
</dbReference>
<evidence type="ECO:0000256" key="12">
    <source>
        <dbReference type="ARBA" id="ARBA00022989"/>
    </source>
</evidence>
<dbReference type="PRINTS" id="PR01629">
    <property type="entry name" value="TVDCCALPHA1"/>
</dbReference>
<evidence type="ECO:0000256" key="18">
    <source>
        <dbReference type="ARBA" id="ARBA00060984"/>
    </source>
</evidence>
<evidence type="ECO:0000256" key="7">
    <source>
        <dbReference type="ARBA" id="ARBA00022723"/>
    </source>
</evidence>
<evidence type="ECO:0000256" key="21">
    <source>
        <dbReference type="ARBA" id="ARBA00078682"/>
    </source>
</evidence>
<dbReference type="GO" id="GO:0098703">
    <property type="term" value="P:calcium ion import across plasma membrane"/>
    <property type="evidence" value="ECO:0007669"/>
    <property type="project" value="TreeGrafter"/>
</dbReference>
<evidence type="ECO:0000256" key="1">
    <source>
        <dbReference type="ARBA" id="ARBA00004651"/>
    </source>
</evidence>
<reference evidence="25 26" key="1">
    <citation type="journal article" date="2021" name="Cell">
        <title>Tracing the genetic footprints of vertebrate landing in non-teleost ray-finned fishes.</title>
        <authorList>
            <person name="Bi X."/>
            <person name="Wang K."/>
            <person name="Yang L."/>
            <person name="Pan H."/>
            <person name="Jiang H."/>
            <person name="Wei Q."/>
            <person name="Fang M."/>
            <person name="Yu H."/>
            <person name="Zhu C."/>
            <person name="Cai Y."/>
            <person name="He Y."/>
            <person name="Gan X."/>
            <person name="Zeng H."/>
            <person name="Yu D."/>
            <person name="Zhu Y."/>
            <person name="Jiang H."/>
            <person name="Qiu Q."/>
            <person name="Yang H."/>
            <person name="Zhang Y.E."/>
            <person name="Wang W."/>
            <person name="Zhu M."/>
            <person name="He S."/>
            <person name="Zhang G."/>
        </authorList>
    </citation>
    <scope>NUCLEOTIDE SEQUENCE [LARGE SCALE GENOMIC DNA]</scope>
    <source>
        <strain evidence="25">Bchr_013</strain>
    </source>
</reference>
<keyword evidence="16" id="KW-0407">Ion channel</keyword>
<evidence type="ECO:0000256" key="2">
    <source>
        <dbReference type="ARBA" id="ARBA00022448"/>
    </source>
</evidence>
<evidence type="ECO:0000313" key="25">
    <source>
        <dbReference type="EMBL" id="KAG2455768.1"/>
    </source>
</evidence>
<feature type="region of interest" description="Disordered" evidence="22">
    <location>
        <begin position="1500"/>
        <end position="1528"/>
    </location>
</feature>
<feature type="transmembrane region" description="Helical" evidence="23">
    <location>
        <begin position="438"/>
        <end position="462"/>
    </location>
</feature>
<evidence type="ECO:0000259" key="24">
    <source>
        <dbReference type="Pfam" id="PF00520"/>
    </source>
</evidence>
<gene>
    <name evidence="25" type="primary">Cacna1h_0</name>
    <name evidence="25" type="ORF">GTO96_0007634</name>
</gene>
<feature type="transmembrane region" description="Helical" evidence="23">
    <location>
        <begin position="362"/>
        <end position="389"/>
    </location>
</feature>
<keyword evidence="3" id="KW-1003">Cell membrane</keyword>
<feature type="transmembrane region" description="Helical" evidence="23">
    <location>
        <begin position="624"/>
        <end position="643"/>
    </location>
</feature>
<evidence type="ECO:0000256" key="6">
    <source>
        <dbReference type="ARBA" id="ARBA00022692"/>
    </source>
</evidence>
<evidence type="ECO:0000256" key="8">
    <source>
        <dbReference type="ARBA" id="ARBA00022737"/>
    </source>
</evidence>
<feature type="transmembrane region" description="Helical" evidence="23">
    <location>
        <begin position="468"/>
        <end position="492"/>
    </location>
</feature>
<evidence type="ECO:0000256" key="10">
    <source>
        <dbReference type="ARBA" id="ARBA00022837"/>
    </source>
</evidence>
<feature type="transmembrane region" description="Helical" evidence="23">
    <location>
        <begin position="271"/>
        <end position="290"/>
    </location>
</feature>